<dbReference type="NCBIfam" id="NF033746">
    <property type="entry name" value="class_D_sortase"/>
    <property type="match status" value="1"/>
</dbReference>
<gene>
    <name evidence="3" type="ORF">H0185_20095</name>
</gene>
<keyword evidence="4" id="KW-1185">Reference proteome</keyword>
<feature type="transmembrane region" description="Helical" evidence="2">
    <location>
        <begin position="7"/>
        <end position="27"/>
    </location>
</feature>
<keyword evidence="1" id="KW-0378">Hydrolase</keyword>
<evidence type="ECO:0000313" key="3">
    <source>
        <dbReference type="EMBL" id="MBY0099074.1"/>
    </source>
</evidence>
<keyword evidence="2" id="KW-0812">Transmembrane</keyword>
<keyword evidence="2" id="KW-0472">Membrane</keyword>
<dbReference type="Proteomes" id="UP000769780">
    <property type="component" value="Unassembled WGS sequence"/>
</dbReference>
<dbReference type="InterPro" id="IPR005754">
    <property type="entry name" value="Sortase"/>
</dbReference>
<evidence type="ECO:0000256" key="2">
    <source>
        <dbReference type="SAM" id="Phobius"/>
    </source>
</evidence>
<dbReference type="CDD" id="cd05828">
    <property type="entry name" value="Sortase_D_1"/>
    <property type="match status" value="1"/>
</dbReference>
<accession>A0ABS7K9Y2</accession>
<dbReference type="InterPro" id="IPR023365">
    <property type="entry name" value="Sortase_dom-sf"/>
</dbReference>
<dbReference type="NCBIfam" id="TIGR01076">
    <property type="entry name" value="sortase_fam"/>
    <property type="match status" value="1"/>
</dbReference>
<keyword evidence="2" id="KW-1133">Transmembrane helix</keyword>
<organism evidence="3 4">
    <name type="scientific">Mesobacillus maritimus</name>
    <dbReference type="NCBI Taxonomy" id="1643336"/>
    <lineage>
        <taxon>Bacteria</taxon>
        <taxon>Bacillati</taxon>
        <taxon>Bacillota</taxon>
        <taxon>Bacilli</taxon>
        <taxon>Bacillales</taxon>
        <taxon>Bacillaceae</taxon>
        <taxon>Mesobacillus</taxon>
    </lineage>
</organism>
<sequence length="197" mass="22095">MKKKNILPFLIIAIGVVFIGIGLSQFIDSKVQTKQSLKEAKAIVQSHDENEVELPAKPEGRLLPDEGETTGLLYIPKINAELAIVEGTDPDDLEKGVGHFKDSYYPEENGQIILSGHRDTVFRKLGELKLADILEVQMSYGSYQYEITHTKIVDADDTSIITLQNDEEELILTTCYPFSYIGDAPDRYIIYAKRVDS</sequence>
<protein>
    <submittedName>
        <fullName evidence="3">Class D sortase</fullName>
    </submittedName>
</protein>
<dbReference type="SUPFAM" id="SSF63817">
    <property type="entry name" value="Sortase"/>
    <property type="match status" value="1"/>
</dbReference>
<reference evidence="3 4" key="1">
    <citation type="submission" date="2020-07" db="EMBL/GenBank/DDBJ databases">
        <title>Fungal Genomes of the International Space Station.</title>
        <authorList>
            <person name="Seuylemezian A."/>
            <person name="Singh N.K."/>
            <person name="Wood J."/>
            <person name="Venkateswaran K."/>
        </authorList>
    </citation>
    <scope>NUCLEOTIDE SEQUENCE [LARGE SCALE GENOMIC DNA]</scope>
    <source>
        <strain evidence="3 4">PL-B2</strain>
    </source>
</reference>
<evidence type="ECO:0000313" key="4">
    <source>
        <dbReference type="Proteomes" id="UP000769780"/>
    </source>
</evidence>
<dbReference type="Gene3D" id="2.40.260.10">
    <property type="entry name" value="Sortase"/>
    <property type="match status" value="1"/>
</dbReference>
<dbReference type="Pfam" id="PF04203">
    <property type="entry name" value="Sortase"/>
    <property type="match status" value="1"/>
</dbReference>
<dbReference type="RefSeq" id="WP_221875286.1">
    <property type="nucleotide sequence ID" value="NZ_JACWFH010000031.1"/>
</dbReference>
<evidence type="ECO:0000256" key="1">
    <source>
        <dbReference type="ARBA" id="ARBA00022801"/>
    </source>
</evidence>
<dbReference type="EMBL" id="JACWFH010000031">
    <property type="protein sequence ID" value="MBY0099074.1"/>
    <property type="molecule type" value="Genomic_DNA"/>
</dbReference>
<dbReference type="InterPro" id="IPR053525">
    <property type="entry name" value="Sortase_D"/>
</dbReference>
<dbReference type="InterPro" id="IPR041999">
    <property type="entry name" value="Sortase_D_1"/>
</dbReference>
<comment type="caution">
    <text evidence="3">The sequence shown here is derived from an EMBL/GenBank/DDBJ whole genome shotgun (WGS) entry which is preliminary data.</text>
</comment>
<proteinExistence type="predicted"/>
<name>A0ABS7K9Y2_9BACI</name>